<evidence type="ECO:0000313" key="2">
    <source>
        <dbReference type="EMBL" id="MBB4616805.1"/>
    </source>
</evidence>
<name>A0A7W7EYX3_9SPHN</name>
<organism evidence="2 3">
    <name type="scientific">Sphingomonas abaci</name>
    <dbReference type="NCBI Taxonomy" id="237611"/>
    <lineage>
        <taxon>Bacteria</taxon>
        <taxon>Pseudomonadati</taxon>
        <taxon>Pseudomonadota</taxon>
        <taxon>Alphaproteobacteria</taxon>
        <taxon>Sphingomonadales</taxon>
        <taxon>Sphingomonadaceae</taxon>
        <taxon>Sphingomonas</taxon>
    </lineage>
</organism>
<proteinExistence type="predicted"/>
<dbReference type="SUPFAM" id="SSF69047">
    <property type="entry name" value="Hypothetical protein YjbJ"/>
    <property type="match status" value="1"/>
</dbReference>
<protein>
    <submittedName>
        <fullName evidence="2">Uncharacterized protein YjbJ (UPF0337 family)</fullName>
    </submittedName>
</protein>
<dbReference type="RefSeq" id="WP_184111892.1">
    <property type="nucleotide sequence ID" value="NZ_JACHNY010000001.1"/>
</dbReference>
<keyword evidence="1" id="KW-0472">Membrane</keyword>
<dbReference type="InterPro" id="IPR036629">
    <property type="entry name" value="YjbJ_sf"/>
</dbReference>
<keyword evidence="1" id="KW-0812">Transmembrane</keyword>
<keyword evidence="3" id="KW-1185">Reference proteome</keyword>
<sequence>MNKHEVRGSIGYYKGKIEKAAGDMFDRRDWQVGGVIDQVAGTGEHVYGRAGALAQEVRKAAPPAVEMGRARLIDATGRFAALARANGERARAVVARQPAIAWSVVAALAGYALAWTIHGRRA</sequence>
<evidence type="ECO:0000313" key="3">
    <source>
        <dbReference type="Proteomes" id="UP000574769"/>
    </source>
</evidence>
<dbReference type="EMBL" id="JACHNY010000001">
    <property type="protein sequence ID" value="MBB4616805.1"/>
    <property type="molecule type" value="Genomic_DNA"/>
</dbReference>
<reference evidence="2 3" key="1">
    <citation type="submission" date="2020-08" db="EMBL/GenBank/DDBJ databases">
        <title>Genomic Encyclopedia of Type Strains, Phase IV (KMG-IV): sequencing the most valuable type-strain genomes for metagenomic binning, comparative biology and taxonomic classification.</title>
        <authorList>
            <person name="Goeker M."/>
        </authorList>
    </citation>
    <scope>NUCLEOTIDE SEQUENCE [LARGE SCALE GENOMIC DNA]</scope>
    <source>
        <strain evidence="2 3">DSM 15867</strain>
    </source>
</reference>
<dbReference type="AlphaFoldDB" id="A0A7W7EYX3"/>
<feature type="transmembrane region" description="Helical" evidence="1">
    <location>
        <begin position="99"/>
        <end position="117"/>
    </location>
</feature>
<accession>A0A7W7EYX3</accession>
<gene>
    <name evidence="2" type="ORF">GGQ96_000911</name>
</gene>
<evidence type="ECO:0000256" key="1">
    <source>
        <dbReference type="SAM" id="Phobius"/>
    </source>
</evidence>
<keyword evidence="1" id="KW-1133">Transmembrane helix</keyword>
<comment type="caution">
    <text evidence="2">The sequence shown here is derived from an EMBL/GenBank/DDBJ whole genome shotgun (WGS) entry which is preliminary data.</text>
</comment>
<dbReference type="Proteomes" id="UP000574769">
    <property type="component" value="Unassembled WGS sequence"/>
</dbReference>